<reference evidence="1" key="1">
    <citation type="submission" date="2019-08" db="EMBL/GenBank/DDBJ databases">
        <title>Genome sequence of Clostridiales bacterium MT110.</title>
        <authorList>
            <person name="Cao J."/>
        </authorList>
    </citation>
    <scope>NUCLEOTIDE SEQUENCE</scope>
    <source>
        <strain evidence="1">MT110</strain>
    </source>
</reference>
<dbReference type="EMBL" id="CP042469">
    <property type="protein sequence ID" value="QOX65344.1"/>
    <property type="molecule type" value="Genomic_DNA"/>
</dbReference>
<accession>A0ACD1AFY8</accession>
<dbReference type="Proteomes" id="UP000594014">
    <property type="component" value="Chromosome"/>
</dbReference>
<evidence type="ECO:0000313" key="2">
    <source>
        <dbReference type="Proteomes" id="UP000594014"/>
    </source>
</evidence>
<gene>
    <name evidence="1" type="primary">hisB</name>
    <name evidence="1" type="ORF">FRZ06_19285</name>
</gene>
<proteinExistence type="predicted"/>
<name>A0ACD1AFY8_9FIRM</name>
<protein>
    <submittedName>
        <fullName evidence="1">Imidazoleglycerol-phosphate dehydratase HisB</fullName>
    </submittedName>
</protein>
<keyword evidence="2" id="KW-1185">Reference proteome</keyword>
<organism evidence="1 2">
    <name type="scientific">Anoxybacterium hadale</name>
    <dbReference type="NCBI Taxonomy" id="3408580"/>
    <lineage>
        <taxon>Bacteria</taxon>
        <taxon>Bacillati</taxon>
        <taxon>Bacillota</taxon>
        <taxon>Clostridia</taxon>
        <taxon>Peptostreptococcales</taxon>
        <taxon>Anaerovoracaceae</taxon>
        <taxon>Anoxybacterium</taxon>
    </lineage>
</organism>
<sequence length="192" mass="21050">MRTGYGKRETKETKIELNLNLDGQGAYKIETGIGFFDHMMAAFAVHSGFDLQIACEGDLEVDSHHSIEDIGIVLGHVFSQAIADKKGIARYGNFTIPMDESLASCSIDISGRPFLVFNGEFGDYRLGTMDSAMVEEFFRAFAMNAGVTLHINLHYGKNDHHKAEAIFKAFAHALKAAVKIEGEDILSSKGSL</sequence>
<evidence type="ECO:0000313" key="1">
    <source>
        <dbReference type="EMBL" id="QOX65344.1"/>
    </source>
</evidence>